<protein>
    <recommendedName>
        <fullName evidence="6">SURF1-like protein</fullName>
    </recommendedName>
</protein>
<dbReference type="Pfam" id="PF02104">
    <property type="entry name" value="SURF1"/>
    <property type="match status" value="1"/>
</dbReference>
<dbReference type="CDD" id="cd06662">
    <property type="entry name" value="SURF1"/>
    <property type="match status" value="1"/>
</dbReference>
<name>E8M1E8_PHOS4</name>
<dbReference type="GO" id="GO:0005886">
    <property type="term" value="C:plasma membrane"/>
    <property type="evidence" value="ECO:0007669"/>
    <property type="project" value="UniProtKB-SubCell"/>
</dbReference>
<evidence type="ECO:0000313" key="7">
    <source>
        <dbReference type="EMBL" id="EGA72128.1"/>
    </source>
</evidence>
<evidence type="ECO:0000256" key="5">
    <source>
        <dbReference type="ARBA" id="ARBA00023136"/>
    </source>
</evidence>
<dbReference type="PANTHER" id="PTHR23427:SF2">
    <property type="entry name" value="SURFEIT LOCUS PROTEIN 1"/>
    <property type="match status" value="1"/>
</dbReference>
<dbReference type="EMBL" id="AEVT01000006">
    <property type="protein sequence ID" value="EGA72128.1"/>
    <property type="molecule type" value="Genomic_DNA"/>
</dbReference>
<dbReference type="eggNOG" id="COG3346">
    <property type="taxonomic scope" value="Bacteria"/>
</dbReference>
<organism evidence="7 8">
    <name type="scientific">Vibrio sinaloensis DSM 21326</name>
    <dbReference type="NCBI Taxonomy" id="945550"/>
    <lineage>
        <taxon>Bacteria</taxon>
        <taxon>Pseudomonadati</taxon>
        <taxon>Pseudomonadota</taxon>
        <taxon>Gammaproteobacteria</taxon>
        <taxon>Vibrionales</taxon>
        <taxon>Vibrionaceae</taxon>
        <taxon>Vibrio</taxon>
        <taxon>Vibrio oreintalis group</taxon>
    </lineage>
</organism>
<keyword evidence="3 6" id="KW-0812">Transmembrane</keyword>
<keyword evidence="6" id="KW-1003">Cell membrane</keyword>
<dbReference type="InterPro" id="IPR045214">
    <property type="entry name" value="Surf1/Surf4"/>
</dbReference>
<accession>E8M1E8</accession>
<comment type="similarity">
    <text evidence="2 6">Belongs to the SURF1 family.</text>
</comment>
<evidence type="ECO:0000256" key="6">
    <source>
        <dbReference type="RuleBase" id="RU363076"/>
    </source>
</evidence>
<evidence type="ECO:0000256" key="3">
    <source>
        <dbReference type="ARBA" id="ARBA00022692"/>
    </source>
</evidence>
<keyword evidence="5 6" id="KW-0472">Membrane</keyword>
<gene>
    <name evidence="7" type="ORF">VISI1226_04969</name>
</gene>
<feature type="transmembrane region" description="Helical" evidence="6">
    <location>
        <begin position="12"/>
        <end position="34"/>
    </location>
</feature>
<dbReference type="InterPro" id="IPR002994">
    <property type="entry name" value="Surf1/Shy1"/>
</dbReference>
<dbReference type="Proteomes" id="UP000006228">
    <property type="component" value="Unassembled WGS sequence"/>
</dbReference>
<evidence type="ECO:0000256" key="4">
    <source>
        <dbReference type="ARBA" id="ARBA00022989"/>
    </source>
</evidence>
<dbReference type="GeneID" id="95567495"/>
<dbReference type="PANTHER" id="PTHR23427">
    <property type="entry name" value="SURFEIT LOCUS PROTEIN"/>
    <property type="match status" value="1"/>
</dbReference>
<proteinExistence type="inferred from homology"/>
<evidence type="ECO:0000256" key="1">
    <source>
        <dbReference type="ARBA" id="ARBA00004370"/>
    </source>
</evidence>
<comment type="caution">
    <text evidence="7">The sequence shown here is derived from an EMBL/GenBank/DDBJ whole genome shotgun (WGS) entry which is preliminary data.</text>
</comment>
<keyword evidence="4 6" id="KW-1133">Transmembrane helix</keyword>
<dbReference type="AlphaFoldDB" id="E8M1E8"/>
<reference evidence="7 8" key="1">
    <citation type="journal article" date="2012" name="Int. J. Syst. Evol. Microbiol.">
        <title>Vibrio caribbeanicus sp. nov., isolated from the marine sponge Scleritoderma cyanea.</title>
        <authorList>
            <person name="Hoffmann M."/>
            <person name="Monday S.R."/>
            <person name="Allard M.W."/>
            <person name="Strain E.A."/>
            <person name="Whittaker P."/>
            <person name="Naum M."/>
            <person name="McCarthy P.J."/>
            <person name="Lopez J.V."/>
            <person name="Fischer M."/>
            <person name="Brown E.W."/>
        </authorList>
    </citation>
    <scope>NUCLEOTIDE SEQUENCE [LARGE SCALE GENOMIC DNA]</scope>
    <source>
        <strain evidence="8">DSMZ 21326</strain>
    </source>
</reference>
<comment type="subcellular location">
    <subcellularLocation>
        <location evidence="6">Cell membrane</location>
        <topology evidence="6">Multi-pass membrane protein</topology>
    </subcellularLocation>
    <subcellularLocation>
        <location evidence="1">Membrane</location>
    </subcellularLocation>
</comment>
<feature type="transmembrane region" description="Helical" evidence="6">
    <location>
        <begin position="215"/>
        <end position="237"/>
    </location>
</feature>
<dbReference type="PROSITE" id="PS50895">
    <property type="entry name" value="SURF1"/>
    <property type="match status" value="1"/>
</dbReference>
<evidence type="ECO:0000313" key="8">
    <source>
        <dbReference type="Proteomes" id="UP000006228"/>
    </source>
</evidence>
<evidence type="ECO:0000256" key="2">
    <source>
        <dbReference type="ARBA" id="ARBA00007165"/>
    </source>
</evidence>
<sequence>MRLSFGYLLQRPSFWLALVLTVVGFSLLINLGLWQLSRAEEKVQLEQALSARENASPISLDAVSSLGEAYLTGVYVEANLAPQAGKYLLLDNQTYLGQVGYLAFQLVTSEQQQSLLLERGFIAHKGSRTELPQVSWLDESMEITGRLYQRSLNPLSNDLMPEFGLSAIRVQNVNIEQLEQLWEQDIAPYILQPQLDEWPYPQPWQPLPMASAKHYGYAVQWFAMAAALLALSCWVFYRSLRQGEAND</sequence>
<dbReference type="RefSeq" id="WP_008072821.1">
    <property type="nucleotide sequence ID" value="NZ_AEVT01000006.1"/>
</dbReference>